<feature type="compositionally biased region" description="Basic residues" evidence="1">
    <location>
        <begin position="314"/>
        <end position="323"/>
    </location>
</feature>
<organism evidence="2 3">
    <name type="scientific">Dioszegia hungarica</name>
    <dbReference type="NCBI Taxonomy" id="4972"/>
    <lineage>
        <taxon>Eukaryota</taxon>
        <taxon>Fungi</taxon>
        <taxon>Dikarya</taxon>
        <taxon>Basidiomycota</taxon>
        <taxon>Agaricomycotina</taxon>
        <taxon>Tremellomycetes</taxon>
        <taxon>Tremellales</taxon>
        <taxon>Bulleribasidiaceae</taxon>
        <taxon>Dioszegia</taxon>
    </lineage>
</organism>
<feature type="compositionally biased region" description="Low complexity" evidence="1">
    <location>
        <begin position="299"/>
        <end position="311"/>
    </location>
</feature>
<feature type="region of interest" description="Disordered" evidence="1">
    <location>
        <begin position="78"/>
        <end position="98"/>
    </location>
</feature>
<keyword evidence="3" id="KW-1185">Reference proteome</keyword>
<name>A0AA38HE02_9TREE</name>
<reference evidence="2" key="1">
    <citation type="journal article" date="2022" name="G3 (Bethesda)">
        <title>High quality genome of the basidiomycete yeast Dioszegia hungarica PDD-24b-2 isolated from cloud water.</title>
        <authorList>
            <person name="Jarrige D."/>
            <person name="Haridas S."/>
            <person name="Bleykasten-Grosshans C."/>
            <person name="Joly M."/>
            <person name="Nadalig T."/>
            <person name="Sancelme M."/>
            <person name="Vuilleumier S."/>
            <person name="Grigoriev I.V."/>
            <person name="Amato P."/>
            <person name="Bringel F."/>
        </authorList>
    </citation>
    <scope>NUCLEOTIDE SEQUENCE</scope>
    <source>
        <strain evidence="2">PDD-24b-2</strain>
    </source>
</reference>
<accession>A0AA38HE02</accession>
<dbReference type="AlphaFoldDB" id="A0AA38HE02"/>
<feature type="compositionally biased region" description="Basic and acidic residues" evidence="1">
    <location>
        <begin position="190"/>
        <end position="204"/>
    </location>
</feature>
<gene>
    <name evidence="2" type="ORF">MKK02DRAFT_31044</name>
</gene>
<dbReference type="GeneID" id="77727404"/>
<comment type="caution">
    <text evidence="2">The sequence shown here is derived from an EMBL/GenBank/DDBJ whole genome shotgun (WGS) entry which is preliminary data.</text>
</comment>
<protein>
    <submittedName>
        <fullName evidence="2">Uncharacterized protein</fullName>
    </submittedName>
</protein>
<evidence type="ECO:0000256" key="1">
    <source>
        <dbReference type="SAM" id="MobiDB-lite"/>
    </source>
</evidence>
<dbReference type="Proteomes" id="UP001164286">
    <property type="component" value="Unassembled WGS sequence"/>
</dbReference>
<feature type="region of interest" description="Disordered" evidence="1">
    <location>
        <begin position="190"/>
        <end position="323"/>
    </location>
</feature>
<evidence type="ECO:0000313" key="2">
    <source>
        <dbReference type="EMBL" id="KAI9638718.1"/>
    </source>
</evidence>
<sequence length="382" mass="41697">MRSRPSNGPSMVSNGTVGEADTVLVVHVDTSIARGEVPRTMAISVCAKKRTLGRVTAPTIAEEVKKVEQKRVYNKRLRSEQRRLGASAGRSGRDCCNQGTNSMSDDALLYTFLSHSPDMLTVPNSAENQVEAVTGACSDQYSTKDSSRPATRDDTLAGWNTAGLAPWPESLALPNTISYYTYGASRRGRQEFATRPPDDPHHDPWPPSRPTPSPAMNNEPMRPLFCHPDPNEEYASYHGDRTAGGSDSASAYGEPALMSHIPDFATSPHMTPGTEQGVERGDDKDEDEQAFRFDPPPSSSRSSSKLPLTLSTAKRTRGRKRASTVHYDPLIALRKKETGRITPAEAAAVRCRICRWNRGPDGLSIPQYTAISGERRATGSRI</sequence>
<dbReference type="RefSeq" id="XP_052948495.1">
    <property type="nucleotide sequence ID" value="XM_053088199.1"/>
</dbReference>
<dbReference type="EMBL" id="JAKWFO010000002">
    <property type="protein sequence ID" value="KAI9638718.1"/>
    <property type="molecule type" value="Genomic_DNA"/>
</dbReference>
<proteinExistence type="predicted"/>
<evidence type="ECO:0000313" key="3">
    <source>
        <dbReference type="Proteomes" id="UP001164286"/>
    </source>
</evidence>